<accession>A0ABZ1AYK6</accession>
<dbReference type="InterPro" id="IPR023606">
    <property type="entry name" value="CoA-Trfase_III_dom_1_sf"/>
</dbReference>
<dbReference type="PANTHER" id="PTHR48207:SF3">
    <property type="entry name" value="SUCCINATE--HYDROXYMETHYLGLUTARATE COA-TRANSFERASE"/>
    <property type="match status" value="1"/>
</dbReference>
<keyword evidence="1 2" id="KW-0808">Transferase</keyword>
<dbReference type="Pfam" id="PF02515">
    <property type="entry name" value="CoA_transf_3"/>
    <property type="match status" value="1"/>
</dbReference>
<dbReference type="InterPro" id="IPR003673">
    <property type="entry name" value="CoA-Trfase_fam_III"/>
</dbReference>
<dbReference type="GO" id="GO:0016740">
    <property type="term" value="F:transferase activity"/>
    <property type="evidence" value="ECO:0007669"/>
    <property type="project" value="UniProtKB-KW"/>
</dbReference>
<gene>
    <name evidence="2" type="ORF">U6N30_28670</name>
</gene>
<protein>
    <submittedName>
        <fullName evidence="2">CoA transferase</fullName>
    </submittedName>
</protein>
<dbReference type="SUPFAM" id="SSF89796">
    <property type="entry name" value="CoA-transferase family III (CaiB/BaiF)"/>
    <property type="match status" value="1"/>
</dbReference>
<dbReference type="Gene3D" id="3.40.50.10540">
    <property type="entry name" value="Crotonobetainyl-coa:carnitine coa-transferase, domain 1"/>
    <property type="match status" value="1"/>
</dbReference>
<dbReference type="InterPro" id="IPR050483">
    <property type="entry name" value="CoA-transferase_III_domain"/>
</dbReference>
<evidence type="ECO:0000256" key="1">
    <source>
        <dbReference type="ARBA" id="ARBA00022679"/>
    </source>
</evidence>
<evidence type="ECO:0000313" key="3">
    <source>
        <dbReference type="Proteomes" id="UP001324287"/>
    </source>
</evidence>
<dbReference type="PANTHER" id="PTHR48207">
    <property type="entry name" value="SUCCINATE--HYDROXYMETHYLGLUTARATE COA-TRANSFERASE"/>
    <property type="match status" value="1"/>
</dbReference>
<keyword evidence="3" id="KW-1185">Reference proteome</keyword>
<dbReference type="InterPro" id="IPR044855">
    <property type="entry name" value="CoA-Trfase_III_dom3_sf"/>
</dbReference>
<reference evidence="2 3" key="1">
    <citation type="submission" date="2023-12" db="EMBL/GenBank/DDBJ databases">
        <title>Blastococcus brunescens sp. nov., an actonobacterium isolated from sandstone collected in sahara desert.</title>
        <authorList>
            <person name="Gtari M."/>
            <person name="Ghodhbane F."/>
        </authorList>
    </citation>
    <scope>NUCLEOTIDE SEQUENCE [LARGE SCALE GENOMIC DNA]</scope>
    <source>
        <strain evidence="2 3">BMG 8361</strain>
    </source>
</reference>
<dbReference type="EMBL" id="CP141261">
    <property type="protein sequence ID" value="WRL63605.1"/>
    <property type="molecule type" value="Genomic_DNA"/>
</dbReference>
<name>A0ABZ1AYK6_9ACTN</name>
<dbReference type="Gene3D" id="3.30.1540.10">
    <property type="entry name" value="formyl-coa transferase, domain 3"/>
    <property type="match status" value="1"/>
</dbReference>
<evidence type="ECO:0000313" key="2">
    <source>
        <dbReference type="EMBL" id="WRL63605.1"/>
    </source>
</evidence>
<organism evidence="2 3">
    <name type="scientific">Blastococcus brunescens</name>
    <dbReference type="NCBI Taxonomy" id="1564165"/>
    <lineage>
        <taxon>Bacteria</taxon>
        <taxon>Bacillati</taxon>
        <taxon>Actinomycetota</taxon>
        <taxon>Actinomycetes</taxon>
        <taxon>Geodermatophilales</taxon>
        <taxon>Geodermatophilaceae</taxon>
        <taxon>Blastococcus</taxon>
    </lineage>
</organism>
<proteinExistence type="predicted"/>
<dbReference type="Proteomes" id="UP001324287">
    <property type="component" value="Chromosome"/>
</dbReference>
<sequence>MLRPLIEDALSREDSGFWLDRLARAGIPSGRVRSVKEALDHPQVVARGMRVTADSAVGPLPVFRAPFEAAAGGERHIPELGEHTDIVLEQLRYTPAEISRLRESGTVL</sequence>